<evidence type="ECO:0000313" key="1">
    <source>
        <dbReference type="EMBL" id="GKT24687.1"/>
    </source>
</evidence>
<proteinExistence type="predicted"/>
<dbReference type="EMBL" id="BQXS01007024">
    <property type="protein sequence ID" value="GKT24687.1"/>
    <property type="molecule type" value="Genomic_DNA"/>
</dbReference>
<reference evidence="1" key="1">
    <citation type="submission" date="2022-03" db="EMBL/GenBank/DDBJ databases">
        <title>Draft genome sequence of Aduncisulcus paluster, a free-living microaerophilic Fornicata.</title>
        <authorList>
            <person name="Yuyama I."/>
            <person name="Kume K."/>
            <person name="Tamura T."/>
            <person name="Inagaki Y."/>
            <person name="Hashimoto T."/>
        </authorList>
    </citation>
    <scope>NUCLEOTIDE SEQUENCE</scope>
    <source>
        <strain evidence="1">NY0171</strain>
    </source>
</reference>
<evidence type="ECO:0000313" key="2">
    <source>
        <dbReference type="Proteomes" id="UP001057375"/>
    </source>
</evidence>
<dbReference type="Proteomes" id="UP001057375">
    <property type="component" value="Unassembled WGS sequence"/>
</dbReference>
<comment type="caution">
    <text evidence="1">The sequence shown here is derived from an EMBL/GenBank/DDBJ whole genome shotgun (WGS) entry which is preliminary data.</text>
</comment>
<accession>A0ABQ5K0Q8</accession>
<keyword evidence="2" id="KW-1185">Reference proteome</keyword>
<gene>
    <name evidence="1" type="ORF">ADUPG1_004604</name>
</gene>
<sequence>MDRVALKLFIDTFHKSVATSEISMKQYEERLLFISKAINSMYEDLFQSEAVENVSKIMSFFASIPAEIFSEIGMFFGRRVYQRIVGDLFTITSKGRITKIVCDRELL</sequence>
<feature type="non-terminal residue" evidence="1">
    <location>
        <position position="107"/>
    </location>
</feature>
<name>A0ABQ5K0Q8_9EUKA</name>
<protein>
    <submittedName>
        <fullName evidence="1">Uncharacterized protein</fullName>
    </submittedName>
</protein>
<organism evidence="1 2">
    <name type="scientific">Aduncisulcus paluster</name>
    <dbReference type="NCBI Taxonomy" id="2918883"/>
    <lineage>
        <taxon>Eukaryota</taxon>
        <taxon>Metamonada</taxon>
        <taxon>Carpediemonas-like organisms</taxon>
        <taxon>Aduncisulcus</taxon>
    </lineage>
</organism>